<gene>
    <name evidence="3" type="ORF">PAUS00366_LOCUS14300</name>
</gene>
<evidence type="ECO:0000313" key="3">
    <source>
        <dbReference type="EMBL" id="CAE0721545.1"/>
    </source>
</evidence>
<feature type="compositionally biased region" description="Polar residues" evidence="1">
    <location>
        <begin position="23"/>
        <end position="40"/>
    </location>
</feature>
<protein>
    <submittedName>
        <fullName evidence="3">Uncharacterized protein</fullName>
    </submittedName>
</protein>
<dbReference type="AlphaFoldDB" id="A0A7S4AN95"/>
<name>A0A7S4AN95_9STRA</name>
<evidence type="ECO:0000256" key="2">
    <source>
        <dbReference type="SAM" id="Phobius"/>
    </source>
</evidence>
<proteinExistence type="predicted"/>
<evidence type="ECO:0000256" key="1">
    <source>
        <dbReference type="SAM" id="MobiDB-lite"/>
    </source>
</evidence>
<feature type="compositionally biased region" description="Low complexity" evidence="1">
    <location>
        <begin position="41"/>
        <end position="55"/>
    </location>
</feature>
<sequence>MSSITSNTSTSKSMIPVLDPAGSTCNGSGSNSLRQETAHGNINNNNNININTNINSNNSRAAMMNRCHPSCGENSELPHKPTNKTKKKPQQCCYSTVLLAAVVVASFFIRPLSSTIHG</sequence>
<feature type="compositionally biased region" description="Low complexity" evidence="1">
    <location>
        <begin position="1"/>
        <end position="13"/>
    </location>
</feature>
<reference evidence="3" key="1">
    <citation type="submission" date="2021-01" db="EMBL/GenBank/DDBJ databases">
        <authorList>
            <person name="Corre E."/>
            <person name="Pelletier E."/>
            <person name="Niang G."/>
            <person name="Scheremetjew M."/>
            <person name="Finn R."/>
            <person name="Kale V."/>
            <person name="Holt S."/>
            <person name="Cochrane G."/>
            <person name="Meng A."/>
            <person name="Brown T."/>
            <person name="Cohen L."/>
        </authorList>
    </citation>
    <scope>NUCLEOTIDE SEQUENCE</scope>
    <source>
        <strain evidence="3">10249 10 AB</strain>
    </source>
</reference>
<keyword evidence="2" id="KW-0472">Membrane</keyword>
<feature type="region of interest" description="Disordered" evidence="1">
    <location>
        <begin position="1"/>
        <end position="55"/>
    </location>
</feature>
<organism evidence="3">
    <name type="scientific">Pseudo-nitzschia australis</name>
    <dbReference type="NCBI Taxonomy" id="44445"/>
    <lineage>
        <taxon>Eukaryota</taxon>
        <taxon>Sar</taxon>
        <taxon>Stramenopiles</taxon>
        <taxon>Ochrophyta</taxon>
        <taxon>Bacillariophyta</taxon>
        <taxon>Bacillariophyceae</taxon>
        <taxon>Bacillariophycidae</taxon>
        <taxon>Bacillariales</taxon>
        <taxon>Bacillariaceae</taxon>
        <taxon>Pseudo-nitzschia</taxon>
    </lineage>
</organism>
<accession>A0A7S4AN95</accession>
<feature type="transmembrane region" description="Helical" evidence="2">
    <location>
        <begin position="92"/>
        <end position="109"/>
    </location>
</feature>
<dbReference type="EMBL" id="HBIX01020272">
    <property type="protein sequence ID" value="CAE0721545.1"/>
    <property type="molecule type" value="Transcribed_RNA"/>
</dbReference>
<keyword evidence="2" id="KW-1133">Transmembrane helix</keyword>
<keyword evidence="2" id="KW-0812">Transmembrane</keyword>